<evidence type="ECO:0000256" key="10">
    <source>
        <dbReference type="ARBA" id="ARBA00022737"/>
    </source>
</evidence>
<evidence type="ECO:0000256" key="3">
    <source>
        <dbReference type="ARBA" id="ARBA00022475"/>
    </source>
</evidence>
<dbReference type="PANTHER" id="PTHR48053:SF37">
    <property type="entry name" value="LEUCINE-RICH REPEAT PROTEIN KINASE FAMILY PROTEIN"/>
    <property type="match status" value="1"/>
</dbReference>
<evidence type="ECO:0000256" key="13">
    <source>
        <dbReference type="ARBA" id="ARBA00022840"/>
    </source>
</evidence>
<keyword evidence="16" id="KW-0675">Receptor</keyword>
<proteinExistence type="predicted"/>
<evidence type="ECO:0000256" key="12">
    <source>
        <dbReference type="ARBA" id="ARBA00022777"/>
    </source>
</evidence>
<evidence type="ECO:0000256" key="9">
    <source>
        <dbReference type="ARBA" id="ARBA00022729"/>
    </source>
</evidence>
<evidence type="ECO:0000256" key="4">
    <source>
        <dbReference type="ARBA" id="ARBA00022527"/>
    </source>
</evidence>
<evidence type="ECO:0000313" key="23">
    <source>
        <dbReference type="Proteomes" id="UP000000763"/>
    </source>
</evidence>
<dbReference type="InterPro" id="IPR001611">
    <property type="entry name" value="Leu-rich_rpt"/>
</dbReference>
<feature type="domain" description="Protein kinase" evidence="21">
    <location>
        <begin position="364"/>
        <end position="715"/>
    </location>
</feature>
<reference evidence="23" key="2">
    <citation type="journal article" date="2008" name="Nucleic Acids Res.">
        <title>The rice annotation project database (RAP-DB): 2008 update.</title>
        <authorList>
            <consortium name="The rice annotation project (RAP)"/>
        </authorList>
    </citation>
    <scope>GENOME REANNOTATION</scope>
    <source>
        <strain evidence="23">cv. Nipponbare</strain>
    </source>
</reference>
<dbReference type="InterPro" id="IPR011009">
    <property type="entry name" value="Kinase-like_dom_sf"/>
</dbReference>
<sequence length="717" mass="78133">MNSLTGELPETISSCSLLEIVDLFSNSIESEIPPSIGQCSFLQQIILGTNNIRGNIPPDIGLLSNLSALFIPHNQLTGTIPQLLGSNKPLIWVNLQNNSLSGEIPPSLFNSTTTSYIDLSSNGLSGSIPPFSQALSSLRYLSLTENLLSGKIPITLGNIPSLSTLMLSGNKLDGTIPKSLSNLSKLQILDLSHNNLSGIVPPGLYTISSLTYLNFGANRLVGILPTNIGYTLPGLTSIIFEGSLSDLTYLDLGGNKLEAGDWSFMSSLTNCTQLTNLWLDRNKLQGIIPSSITNLSEGLKIPTSLGECLELESVHLEGNFLQGSIPGSFANLKGINEMDLSRNNLSGEIPDFFEYFGSLHTLNLSFNNLEGPVPRGGVFANSSNVFVQGNKKLCAISPMLQLPLCKELSSKRNKTSYNLSVGIPITSIVIVTLACVAIILQKNRTGRKKIIINDSIRHFNKLSYNDLYNATNGFSSRNLVGNEYKALILEYRINGNLESWIHPKVLGRNPTKHLSLGLRIRIAVDIAVALDYLHNRCSPPMVHCDLKPSNVLLDDEMVACLSDFGLTKFLHNNIISLNNSSSTAGLRGSIGYIAPEYGLGCKVSTEGDVYSYGIIVLEMITGKCPTDEMFKDGMNLRSLVESAFPHKINDILEPTITEHHDGEDSNHVVPEILTCAIQLAKLGLMCTETSPKDRPTINDVYYQIISIKEKYHALINH</sequence>
<organism evidence="22 23">
    <name type="scientific">Oryza sativa subsp. japonica</name>
    <name type="common">Rice</name>
    <dbReference type="NCBI Taxonomy" id="39947"/>
    <lineage>
        <taxon>Eukaryota</taxon>
        <taxon>Viridiplantae</taxon>
        <taxon>Streptophyta</taxon>
        <taxon>Embryophyta</taxon>
        <taxon>Tracheophyta</taxon>
        <taxon>Spermatophyta</taxon>
        <taxon>Magnoliopsida</taxon>
        <taxon>Liliopsida</taxon>
        <taxon>Poales</taxon>
        <taxon>Poaceae</taxon>
        <taxon>BOP clade</taxon>
        <taxon>Oryzoideae</taxon>
        <taxon>Oryzeae</taxon>
        <taxon>Oryzinae</taxon>
        <taxon>Oryza</taxon>
        <taxon>Oryza sativa</taxon>
    </lineage>
</organism>
<evidence type="ECO:0000256" key="14">
    <source>
        <dbReference type="ARBA" id="ARBA00022989"/>
    </source>
</evidence>
<dbReference type="Gene3D" id="3.80.10.10">
    <property type="entry name" value="Ribonuclease Inhibitor"/>
    <property type="match status" value="3"/>
</dbReference>
<keyword evidence="12" id="KW-0418">Kinase</keyword>
<name>Q0IRJ5_ORYSJ</name>
<keyword evidence="17" id="KW-0325">Glycoprotein</keyword>
<dbReference type="SUPFAM" id="SSF56112">
    <property type="entry name" value="Protein kinase-like (PK-like)"/>
    <property type="match status" value="1"/>
</dbReference>
<keyword evidence="4" id="KW-0723">Serine/threonine-protein kinase</keyword>
<evidence type="ECO:0000259" key="21">
    <source>
        <dbReference type="PROSITE" id="PS50011"/>
    </source>
</evidence>
<evidence type="ECO:0000256" key="16">
    <source>
        <dbReference type="ARBA" id="ARBA00023170"/>
    </source>
</evidence>
<keyword evidence="5" id="KW-0597">Phosphoprotein</keyword>
<keyword evidence="9" id="KW-0732">Signal</keyword>
<dbReference type="Pfam" id="PF00560">
    <property type="entry name" value="LRR_1"/>
    <property type="match status" value="4"/>
</dbReference>
<keyword evidence="13" id="KW-0067">ATP-binding</keyword>
<dbReference type="GO" id="GO:0004674">
    <property type="term" value="F:protein serine/threonine kinase activity"/>
    <property type="evidence" value="ECO:0007669"/>
    <property type="project" value="UniProtKB-KW"/>
</dbReference>
<evidence type="ECO:0000313" key="22">
    <source>
        <dbReference type="EMBL" id="BAF28670.2"/>
    </source>
</evidence>
<dbReference type="Proteomes" id="UP000000763">
    <property type="component" value="Chromosome 11"/>
</dbReference>
<evidence type="ECO:0000256" key="15">
    <source>
        <dbReference type="ARBA" id="ARBA00023136"/>
    </source>
</evidence>
<dbReference type="PRINTS" id="PR00019">
    <property type="entry name" value="LEURICHRPT"/>
</dbReference>
<comment type="subcellular location">
    <subcellularLocation>
        <location evidence="1">Cell membrane</location>
        <topology evidence="1">Single-pass membrane protein</topology>
    </subcellularLocation>
</comment>
<dbReference type="Gene3D" id="1.10.510.10">
    <property type="entry name" value="Transferase(Phosphotransferase) domain 1"/>
    <property type="match status" value="1"/>
</dbReference>
<dbReference type="EC" id="2.7.11.1" evidence="2"/>
<keyword evidence="8 20" id="KW-0812">Transmembrane</keyword>
<dbReference type="FunFam" id="3.80.10.10:FF:000095">
    <property type="entry name" value="LRR receptor-like serine/threonine-protein kinase GSO1"/>
    <property type="match status" value="1"/>
</dbReference>
<evidence type="ECO:0000256" key="5">
    <source>
        <dbReference type="ARBA" id="ARBA00022553"/>
    </source>
</evidence>
<feature type="transmembrane region" description="Helical" evidence="20">
    <location>
        <begin position="419"/>
        <end position="440"/>
    </location>
</feature>
<dbReference type="PROSITE" id="PS00108">
    <property type="entry name" value="PROTEIN_KINASE_ST"/>
    <property type="match status" value="1"/>
</dbReference>
<dbReference type="KEGG" id="dosa:Os11g0625200"/>
<comment type="catalytic activity">
    <reaction evidence="19">
        <text>L-seryl-[protein] + ATP = O-phospho-L-seryl-[protein] + ADP + H(+)</text>
        <dbReference type="Rhea" id="RHEA:17989"/>
        <dbReference type="Rhea" id="RHEA-COMP:9863"/>
        <dbReference type="Rhea" id="RHEA-COMP:11604"/>
        <dbReference type="ChEBI" id="CHEBI:15378"/>
        <dbReference type="ChEBI" id="CHEBI:29999"/>
        <dbReference type="ChEBI" id="CHEBI:30616"/>
        <dbReference type="ChEBI" id="CHEBI:83421"/>
        <dbReference type="ChEBI" id="CHEBI:456216"/>
        <dbReference type="EC" id="2.7.11.1"/>
    </reaction>
</comment>
<dbReference type="PROSITE" id="PS51450">
    <property type="entry name" value="LRR"/>
    <property type="match status" value="1"/>
</dbReference>
<dbReference type="InterPro" id="IPR000719">
    <property type="entry name" value="Prot_kinase_dom"/>
</dbReference>
<dbReference type="PROSITE" id="PS50011">
    <property type="entry name" value="PROTEIN_KINASE_DOM"/>
    <property type="match status" value="1"/>
</dbReference>
<evidence type="ECO:0000256" key="18">
    <source>
        <dbReference type="ARBA" id="ARBA00047899"/>
    </source>
</evidence>
<dbReference type="Pfam" id="PF07714">
    <property type="entry name" value="PK_Tyr_Ser-Thr"/>
    <property type="match status" value="1"/>
</dbReference>
<keyword evidence="6" id="KW-0433">Leucine-rich repeat</keyword>
<evidence type="ECO:0000256" key="20">
    <source>
        <dbReference type="SAM" id="Phobius"/>
    </source>
</evidence>
<dbReference type="PANTHER" id="PTHR48053">
    <property type="entry name" value="LEUCINE RICH REPEAT FAMILY PROTEIN, EXPRESSED"/>
    <property type="match status" value="1"/>
</dbReference>
<evidence type="ECO:0000256" key="7">
    <source>
        <dbReference type="ARBA" id="ARBA00022679"/>
    </source>
</evidence>
<evidence type="ECO:0000256" key="8">
    <source>
        <dbReference type="ARBA" id="ARBA00022692"/>
    </source>
</evidence>
<accession>Q0IRJ5</accession>
<dbReference type="InterPro" id="IPR051716">
    <property type="entry name" value="Plant_RL_S/T_kinase"/>
</dbReference>
<evidence type="ECO:0000256" key="17">
    <source>
        <dbReference type="ARBA" id="ARBA00023180"/>
    </source>
</evidence>
<dbReference type="InterPro" id="IPR032675">
    <property type="entry name" value="LRR_dom_sf"/>
</dbReference>
<comment type="catalytic activity">
    <reaction evidence="18">
        <text>L-threonyl-[protein] + ATP = O-phospho-L-threonyl-[protein] + ADP + H(+)</text>
        <dbReference type="Rhea" id="RHEA:46608"/>
        <dbReference type="Rhea" id="RHEA-COMP:11060"/>
        <dbReference type="Rhea" id="RHEA-COMP:11605"/>
        <dbReference type="ChEBI" id="CHEBI:15378"/>
        <dbReference type="ChEBI" id="CHEBI:30013"/>
        <dbReference type="ChEBI" id="CHEBI:30616"/>
        <dbReference type="ChEBI" id="CHEBI:61977"/>
        <dbReference type="ChEBI" id="CHEBI:456216"/>
        <dbReference type="EC" id="2.7.11.1"/>
    </reaction>
</comment>
<dbReference type="GO" id="GO:0005886">
    <property type="term" value="C:plasma membrane"/>
    <property type="evidence" value="ECO:0007669"/>
    <property type="project" value="UniProtKB-SubCell"/>
</dbReference>
<dbReference type="InterPro" id="IPR001245">
    <property type="entry name" value="Ser-Thr/Tyr_kinase_cat_dom"/>
</dbReference>
<evidence type="ECO:0000256" key="1">
    <source>
        <dbReference type="ARBA" id="ARBA00004162"/>
    </source>
</evidence>
<dbReference type="EMBL" id="AP008217">
    <property type="protein sequence ID" value="BAF28670.2"/>
    <property type="molecule type" value="Genomic_DNA"/>
</dbReference>
<dbReference type="FunFam" id="1.10.510.10:FF:000358">
    <property type="entry name" value="Putative leucine-rich repeat receptor-like serine/threonine-protein kinase"/>
    <property type="match status" value="1"/>
</dbReference>
<keyword evidence="7" id="KW-0808">Transferase</keyword>
<keyword evidence="11" id="KW-0547">Nucleotide-binding</keyword>
<evidence type="ECO:0000256" key="2">
    <source>
        <dbReference type="ARBA" id="ARBA00012513"/>
    </source>
</evidence>
<evidence type="ECO:0000256" key="6">
    <source>
        <dbReference type="ARBA" id="ARBA00022614"/>
    </source>
</evidence>
<keyword evidence="14 20" id="KW-1133">Transmembrane helix</keyword>
<dbReference type="AlphaFoldDB" id="Q0IRJ5"/>
<dbReference type="SUPFAM" id="SSF52058">
    <property type="entry name" value="L domain-like"/>
    <property type="match status" value="2"/>
</dbReference>
<reference evidence="22 23" key="1">
    <citation type="journal article" date="2005" name="Nature">
        <title>The map-based sequence of the rice genome.</title>
        <authorList>
            <consortium name="International rice genome sequencing project (IRGSP)"/>
            <person name="Matsumoto T."/>
            <person name="Wu J."/>
            <person name="Kanamori H."/>
            <person name="Katayose Y."/>
            <person name="Fujisawa M."/>
            <person name="Namiki N."/>
            <person name="Mizuno H."/>
            <person name="Yamamoto K."/>
            <person name="Antonio B.A."/>
            <person name="Baba T."/>
            <person name="Sakata K."/>
            <person name="Nagamura Y."/>
            <person name="Aoki H."/>
            <person name="Arikawa K."/>
            <person name="Arita K."/>
            <person name="Bito T."/>
            <person name="Chiden Y."/>
            <person name="Fujitsuka N."/>
            <person name="Fukunaka R."/>
            <person name="Hamada M."/>
            <person name="Harada C."/>
            <person name="Hayashi A."/>
            <person name="Hijishita S."/>
            <person name="Honda M."/>
            <person name="Hosokawa S."/>
            <person name="Ichikawa Y."/>
            <person name="Idonuma A."/>
            <person name="Iijima M."/>
            <person name="Ikeda M."/>
            <person name="Ikeno M."/>
            <person name="Ito K."/>
            <person name="Ito S."/>
            <person name="Ito T."/>
            <person name="Ito Y."/>
            <person name="Ito Y."/>
            <person name="Iwabuchi A."/>
            <person name="Kamiya K."/>
            <person name="Karasawa W."/>
            <person name="Kurita K."/>
            <person name="Katagiri S."/>
            <person name="Kikuta A."/>
            <person name="Kobayashi H."/>
            <person name="Kobayashi N."/>
            <person name="Machita K."/>
            <person name="Maehara T."/>
            <person name="Masukawa M."/>
            <person name="Mizubayashi T."/>
            <person name="Mukai Y."/>
            <person name="Nagasaki H."/>
            <person name="Nagata Y."/>
            <person name="Naito S."/>
            <person name="Nakashima M."/>
            <person name="Nakama Y."/>
            <person name="Nakamichi Y."/>
            <person name="Nakamura M."/>
            <person name="Meguro A."/>
            <person name="Negishi M."/>
            <person name="Ohta I."/>
            <person name="Ohta T."/>
            <person name="Okamoto M."/>
            <person name="Ono N."/>
            <person name="Saji S."/>
            <person name="Sakaguchi M."/>
            <person name="Sakai K."/>
            <person name="Shibata M."/>
            <person name="Shimokawa T."/>
            <person name="Song J."/>
            <person name="Takazaki Y."/>
            <person name="Terasawa K."/>
            <person name="Tsugane M."/>
            <person name="Tsuji K."/>
            <person name="Ueda S."/>
            <person name="Waki K."/>
            <person name="Yamagata H."/>
            <person name="Yamamoto M."/>
            <person name="Yamamoto S."/>
            <person name="Yamane H."/>
            <person name="Yoshiki S."/>
            <person name="Yoshihara R."/>
            <person name="Yukawa K."/>
            <person name="Zhong H."/>
            <person name="Yano M."/>
            <person name="Yuan Q."/>
            <person name="Ouyang S."/>
            <person name="Liu J."/>
            <person name="Jones K.M."/>
            <person name="Gansberger K."/>
            <person name="Moffat K."/>
            <person name="Hill J."/>
            <person name="Bera J."/>
            <person name="Fadrosh D."/>
            <person name="Jin S."/>
            <person name="Johri S."/>
            <person name="Kim M."/>
            <person name="Overton L."/>
            <person name="Reardon M."/>
            <person name="Tsitrin T."/>
            <person name="Vuong H."/>
            <person name="Weaver B."/>
            <person name="Ciecko A."/>
            <person name="Tallon L."/>
            <person name="Jackson J."/>
            <person name="Pai G."/>
            <person name="Aken S.V."/>
            <person name="Utterback T."/>
            <person name="Reidmuller S."/>
            <person name="Feldblyum T."/>
            <person name="Hsiao J."/>
            <person name="Zismann V."/>
            <person name="Iobst S."/>
            <person name="de Vazeille A.R."/>
            <person name="Buell C.R."/>
            <person name="Ying K."/>
            <person name="Li Y."/>
            <person name="Lu T."/>
            <person name="Huang Y."/>
            <person name="Zhao Q."/>
            <person name="Feng Q."/>
            <person name="Zhang L."/>
            <person name="Zhu J."/>
            <person name="Weng Q."/>
            <person name="Mu J."/>
            <person name="Lu Y."/>
            <person name="Fan D."/>
            <person name="Liu Y."/>
            <person name="Guan J."/>
            <person name="Zhang Y."/>
            <person name="Yu S."/>
            <person name="Liu X."/>
            <person name="Zhang Y."/>
            <person name="Hong G."/>
            <person name="Han B."/>
            <person name="Choisne N."/>
            <person name="Demange N."/>
            <person name="Orjeda G."/>
            <person name="Samain S."/>
            <person name="Cattolico L."/>
            <person name="Pelletier E."/>
            <person name="Couloux A."/>
            <person name="Segurens B."/>
            <person name="Wincker P."/>
            <person name="D'Hont A."/>
            <person name="Scarpelli C."/>
            <person name="Weissenbach J."/>
            <person name="Salanoubat M."/>
            <person name="Quetier F."/>
            <person name="Yu Y."/>
            <person name="Kim H.R."/>
            <person name="Rambo T."/>
            <person name="Currie J."/>
            <person name="Collura K."/>
            <person name="Luo M."/>
            <person name="Yang T."/>
            <person name="Ammiraju J.S.S."/>
            <person name="Engler F."/>
            <person name="Soderlund C."/>
            <person name="Wing R.A."/>
            <person name="Palmer L.E."/>
            <person name="de la Bastide M."/>
            <person name="Spiegel L."/>
            <person name="Nascimento L."/>
            <person name="Zutavern T."/>
            <person name="O'Shaughnessy A."/>
            <person name="Dike S."/>
            <person name="Dedhia N."/>
            <person name="Preston R."/>
            <person name="Balija V."/>
            <person name="McCombie W.R."/>
            <person name="Chow T."/>
            <person name="Chen H."/>
            <person name="Chung M."/>
            <person name="Chen C."/>
            <person name="Shaw J."/>
            <person name="Wu H."/>
            <person name="Hsiao K."/>
            <person name="Chao Y."/>
            <person name="Chu M."/>
            <person name="Cheng C."/>
            <person name="Hour A."/>
            <person name="Lee P."/>
            <person name="Lin S."/>
            <person name="Lin Y."/>
            <person name="Liou J."/>
            <person name="Liu S."/>
            <person name="Hsing Y."/>
            <person name="Raghuvanshi S."/>
            <person name="Mohanty A."/>
            <person name="Bharti A.K."/>
            <person name="Gaur A."/>
            <person name="Gupta V."/>
            <person name="Kumar D."/>
            <person name="Ravi V."/>
            <person name="Vij S."/>
            <person name="Kapur A."/>
            <person name="Khurana P."/>
            <person name="Khurana P."/>
            <person name="Khurana J.P."/>
            <person name="Tyagi A.K."/>
            <person name="Gaikwad K."/>
            <person name="Singh A."/>
            <person name="Dalal V."/>
            <person name="Srivastava S."/>
            <person name="Dixit A."/>
            <person name="Pal A.K."/>
            <person name="Ghazi I.A."/>
            <person name="Yadav M."/>
            <person name="Pandit A."/>
            <person name="Bhargava A."/>
            <person name="Sureshbabu K."/>
            <person name="Batra K."/>
            <person name="Sharma T.R."/>
            <person name="Mohapatra T."/>
            <person name="Singh N.K."/>
            <person name="Messing J."/>
            <person name="Nelson A.B."/>
            <person name="Fuks G."/>
            <person name="Kavchok S."/>
            <person name="Keizer G."/>
            <person name="Linton E."/>
            <person name="Llaca V."/>
            <person name="Song R."/>
            <person name="Tanyolac B."/>
            <person name="Young S."/>
            <person name="Ho-Il K."/>
            <person name="Hahn J.H."/>
            <person name="Sangsakoo G."/>
            <person name="Vanavichit A."/>
            <person name="de Mattos Luiz.A.T."/>
            <person name="Zimmer P.D."/>
            <person name="Malone G."/>
            <person name="Dellagostin O."/>
            <person name="de Oliveira A.C."/>
            <person name="Bevan M."/>
            <person name="Bancroft I."/>
            <person name="Minx P."/>
            <person name="Cordum H."/>
            <person name="Wilson R."/>
            <person name="Cheng Z."/>
            <person name="Jin W."/>
            <person name="Jiang J."/>
            <person name="Leong S.A."/>
            <person name="Iwama H."/>
            <person name="Gojobori T."/>
            <person name="Itoh T."/>
            <person name="Niimura Y."/>
            <person name="Fujii Y."/>
            <person name="Habara T."/>
            <person name="Sakai H."/>
            <person name="Sato Y."/>
            <person name="Wilson G."/>
            <person name="Kumar K."/>
            <person name="McCouch S."/>
            <person name="Juretic N."/>
            <person name="Hoen D."/>
            <person name="Wright S."/>
            <person name="Bruskiewich R."/>
            <person name="Bureau T."/>
            <person name="Miyao A."/>
            <person name="Hirochika H."/>
            <person name="Nishikawa T."/>
            <person name="Kadowaki K."/>
            <person name="Sugiura M."/>
            <person name="Burr B."/>
            <person name="Sasaki T."/>
        </authorList>
    </citation>
    <scope>NUCLEOTIDE SEQUENCE [LARGE SCALE GENOMIC DNA]</scope>
    <source>
        <strain evidence="23">cv. Nipponbare</strain>
    </source>
</reference>
<dbReference type="SMART" id="SM00220">
    <property type="entry name" value="S_TKc"/>
    <property type="match status" value="1"/>
</dbReference>
<gene>
    <name evidence="22" type="ordered locus">Os11g0625200</name>
</gene>
<keyword evidence="15 20" id="KW-0472">Membrane</keyword>
<dbReference type="GO" id="GO:0005524">
    <property type="term" value="F:ATP binding"/>
    <property type="evidence" value="ECO:0007669"/>
    <property type="project" value="UniProtKB-KW"/>
</dbReference>
<keyword evidence="10" id="KW-0677">Repeat</keyword>
<dbReference type="InterPro" id="IPR008271">
    <property type="entry name" value="Ser/Thr_kinase_AS"/>
</dbReference>
<keyword evidence="3" id="KW-1003">Cell membrane</keyword>
<dbReference type="Pfam" id="PF13855">
    <property type="entry name" value="LRR_8"/>
    <property type="match status" value="2"/>
</dbReference>
<evidence type="ECO:0000256" key="19">
    <source>
        <dbReference type="ARBA" id="ARBA00048679"/>
    </source>
</evidence>
<evidence type="ECO:0000256" key="11">
    <source>
        <dbReference type="ARBA" id="ARBA00022741"/>
    </source>
</evidence>
<protein>
    <recommendedName>
        <fullName evidence="2">non-specific serine/threonine protein kinase</fullName>
        <ecNumber evidence="2">2.7.11.1</ecNumber>
    </recommendedName>
</protein>